<evidence type="ECO:0008006" key="3">
    <source>
        <dbReference type="Google" id="ProtNLM"/>
    </source>
</evidence>
<keyword evidence="1" id="KW-1133">Transmembrane helix</keyword>
<organism evidence="2">
    <name type="scientific">Octactis speculum</name>
    <dbReference type="NCBI Taxonomy" id="3111310"/>
    <lineage>
        <taxon>Eukaryota</taxon>
        <taxon>Sar</taxon>
        <taxon>Stramenopiles</taxon>
        <taxon>Ochrophyta</taxon>
        <taxon>Dictyochophyceae</taxon>
        <taxon>Dictyochales</taxon>
        <taxon>Dictyochaceae</taxon>
        <taxon>Octactis</taxon>
    </lineage>
</organism>
<keyword evidence="1" id="KW-0812">Transmembrane</keyword>
<keyword evidence="1" id="KW-0472">Membrane</keyword>
<feature type="transmembrane region" description="Helical" evidence="1">
    <location>
        <begin position="83"/>
        <end position="101"/>
    </location>
</feature>
<sequence>MFVVENSGWQSYFLLLLILVFWGVWPALRRMSNDASSQAFSVVMVFSQYVTTCGICFFLGSITERGSSMFPEPSFAWAIVDDSGKTLSILLLLVGGCCIAYGDSAATMAIEHLGLALGGPMVFGISLSFGTAFDFVLQRKNTTSEAVLLFMAVVCVFWAIYIDACSHEHNMDKAKTAPVSLPHQTLEKNKKMPYRKCKSMINMDAAKPQSSLLAIPQHAFVDVECSKKSMEIPLLPNVAIHAIPRPRAIKLALAGGMVMACWSACSTAATDVDSMYFYSLFFWFQTGEVIGIMPSVMMQLKIAGDPKNLRDVLREIRSMTLSDVACSATAGIFVAVGYFCYFATSDTIPRATAFAFGSCSPIVNKAVAYVFREYDDFSWKGKFYLLFSAFLYAVAIYLLYLSTKDLAL</sequence>
<dbReference type="EMBL" id="HBGS01042225">
    <property type="protein sequence ID" value="CAD9452502.1"/>
    <property type="molecule type" value="Transcribed_RNA"/>
</dbReference>
<feature type="transmembrane region" description="Helical" evidence="1">
    <location>
        <begin position="321"/>
        <end position="344"/>
    </location>
</feature>
<gene>
    <name evidence="2" type="ORF">DSPE1174_LOCUS21750</name>
</gene>
<feature type="transmembrane region" description="Helical" evidence="1">
    <location>
        <begin position="147"/>
        <end position="165"/>
    </location>
</feature>
<accession>A0A7S2DEX4</accession>
<reference evidence="2" key="1">
    <citation type="submission" date="2021-01" db="EMBL/GenBank/DDBJ databases">
        <authorList>
            <person name="Corre E."/>
            <person name="Pelletier E."/>
            <person name="Niang G."/>
            <person name="Scheremetjew M."/>
            <person name="Finn R."/>
            <person name="Kale V."/>
            <person name="Holt S."/>
            <person name="Cochrane G."/>
            <person name="Meng A."/>
            <person name="Brown T."/>
            <person name="Cohen L."/>
        </authorList>
    </citation>
    <scope>NUCLEOTIDE SEQUENCE</scope>
    <source>
        <strain evidence="2">CCMP1381</strain>
    </source>
</reference>
<feature type="transmembrane region" description="Helical" evidence="1">
    <location>
        <begin position="275"/>
        <end position="300"/>
    </location>
</feature>
<proteinExistence type="predicted"/>
<feature type="transmembrane region" description="Helical" evidence="1">
    <location>
        <begin position="383"/>
        <end position="402"/>
    </location>
</feature>
<feature type="transmembrane region" description="Helical" evidence="1">
    <location>
        <begin position="350"/>
        <end position="371"/>
    </location>
</feature>
<dbReference type="InterPro" id="IPR009834">
    <property type="entry name" value="Ureide_permease"/>
</dbReference>
<evidence type="ECO:0000256" key="1">
    <source>
        <dbReference type="SAM" id="Phobius"/>
    </source>
</evidence>
<feature type="transmembrane region" description="Helical" evidence="1">
    <location>
        <begin position="113"/>
        <end position="135"/>
    </location>
</feature>
<evidence type="ECO:0000313" key="2">
    <source>
        <dbReference type="EMBL" id="CAD9452502.1"/>
    </source>
</evidence>
<dbReference type="GO" id="GO:0016020">
    <property type="term" value="C:membrane"/>
    <property type="evidence" value="ECO:0007669"/>
    <property type="project" value="InterPro"/>
</dbReference>
<feature type="transmembrane region" description="Helical" evidence="1">
    <location>
        <begin position="12"/>
        <end position="28"/>
    </location>
</feature>
<dbReference type="AlphaFoldDB" id="A0A7S2DEX4"/>
<name>A0A7S2DEX4_9STRA</name>
<feature type="transmembrane region" description="Helical" evidence="1">
    <location>
        <begin position="40"/>
        <end position="63"/>
    </location>
</feature>
<dbReference type="Pfam" id="PF07168">
    <property type="entry name" value="Ureide_permease"/>
    <property type="match status" value="1"/>
</dbReference>
<protein>
    <recommendedName>
        <fullName evidence="3">EamA domain-containing protein</fullName>
    </recommendedName>
</protein>